<dbReference type="AlphaFoldDB" id="A0A2P2R561"/>
<evidence type="ECO:0000313" key="1">
    <source>
        <dbReference type="EMBL" id="MBX74297.1"/>
    </source>
</evidence>
<organism evidence="1">
    <name type="scientific">Rhizophora mucronata</name>
    <name type="common">Asiatic mangrove</name>
    <dbReference type="NCBI Taxonomy" id="61149"/>
    <lineage>
        <taxon>Eukaryota</taxon>
        <taxon>Viridiplantae</taxon>
        <taxon>Streptophyta</taxon>
        <taxon>Embryophyta</taxon>
        <taxon>Tracheophyta</taxon>
        <taxon>Spermatophyta</taxon>
        <taxon>Magnoliopsida</taxon>
        <taxon>eudicotyledons</taxon>
        <taxon>Gunneridae</taxon>
        <taxon>Pentapetalae</taxon>
        <taxon>rosids</taxon>
        <taxon>fabids</taxon>
        <taxon>Malpighiales</taxon>
        <taxon>Rhizophoraceae</taxon>
        <taxon>Rhizophora</taxon>
    </lineage>
</organism>
<reference evidence="1" key="1">
    <citation type="submission" date="2018-02" db="EMBL/GenBank/DDBJ databases">
        <title>Rhizophora mucronata_Transcriptome.</title>
        <authorList>
            <person name="Meera S.P."/>
            <person name="Sreeshan A."/>
            <person name="Augustine A."/>
        </authorList>
    </citation>
    <scope>NUCLEOTIDE SEQUENCE</scope>
    <source>
        <tissue evidence="1">Leaf</tissue>
    </source>
</reference>
<sequence length="32" mass="3767">MLLASFIRISIISKCFRVVKSQVSISYDYLRE</sequence>
<dbReference type="EMBL" id="GGEC01093813">
    <property type="protein sequence ID" value="MBX74297.1"/>
    <property type="molecule type" value="Transcribed_RNA"/>
</dbReference>
<accession>A0A2P2R561</accession>
<name>A0A2P2R561_RHIMU</name>
<proteinExistence type="predicted"/>
<protein>
    <submittedName>
        <fullName evidence="1">Uncharacterized protein</fullName>
    </submittedName>
</protein>